<keyword evidence="5" id="KW-1185">Reference proteome</keyword>
<feature type="transmembrane region" description="Helical" evidence="2">
    <location>
        <begin position="147"/>
        <end position="171"/>
    </location>
</feature>
<evidence type="ECO:0008006" key="6">
    <source>
        <dbReference type="Google" id="ProtNLM"/>
    </source>
</evidence>
<feature type="transmembrane region" description="Helical" evidence="2">
    <location>
        <begin position="74"/>
        <end position="93"/>
    </location>
</feature>
<feature type="transmembrane region" description="Helical" evidence="2">
    <location>
        <begin position="42"/>
        <end position="67"/>
    </location>
</feature>
<feature type="transmembrane region" description="Helical" evidence="2">
    <location>
        <begin position="12"/>
        <end position="30"/>
    </location>
</feature>
<feature type="transmembrane region" description="Helical" evidence="2">
    <location>
        <begin position="320"/>
        <end position="344"/>
    </location>
</feature>
<dbReference type="GO" id="GO:0022857">
    <property type="term" value="F:transmembrane transporter activity"/>
    <property type="evidence" value="ECO:0007669"/>
    <property type="project" value="InterPro"/>
</dbReference>
<protein>
    <recommendedName>
        <fullName evidence="6">Major facilitator superfamily (MFS) profile domain-containing protein</fullName>
    </recommendedName>
</protein>
<evidence type="ECO:0000313" key="3">
    <source>
        <dbReference type="EMBL" id="CAE8588564.1"/>
    </source>
</evidence>
<name>A0A813DIU1_POLGL</name>
<keyword evidence="2" id="KW-0472">Membrane</keyword>
<evidence type="ECO:0000256" key="1">
    <source>
        <dbReference type="ARBA" id="ARBA00009172"/>
    </source>
</evidence>
<dbReference type="AlphaFoldDB" id="A0A813DIU1"/>
<dbReference type="InterPro" id="IPR011701">
    <property type="entry name" value="MFS"/>
</dbReference>
<comment type="caution">
    <text evidence="3">The sequence shown here is derived from an EMBL/GenBank/DDBJ whole genome shotgun (WGS) entry which is preliminary data.</text>
</comment>
<accession>A0A813DIU1</accession>
<feature type="transmembrane region" description="Helical" evidence="2">
    <location>
        <begin position="356"/>
        <end position="376"/>
    </location>
</feature>
<comment type="similarity">
    <text evidence="1">Belongs to the unc-93 family.</text>
</comment>
<keyword evidence="2" id="KW-1133">Transmembrane helix</keyword>
<dbReference type="Pfam" id="PF07690">
    <property type="entry name" value="MFS_1"/>
    <property type="match status" value="1"/>
</dbReference>
<feature type="transmembrane region" description="Helical" evidence="2">
    <location>
        <begin position="296"/>
        <end position="314"/>
    </location>
</feature>
<dbReference type="PANTHER" id="PTHR19444">
    <property type="entry name" value="UNC-93 RELATED"/>
    <property type="match status" value="1"/>
</dbReference>
<feature type="transmembrane region" description="Helical" evidence="2">
    <location>
        <begin position="99"/>
        <end position="126"/>
    </location>
</feature>
<feature type="transmembrane region" description="Helical" evidence="2">
    <location>
        <begin position="177"/>
        <end position="200"/>
    </location>
</feature>
<evidence type="ECO:0000256" key="2">
    <source>
        <dbReference type="SAM" id="Phobius"/>
    </source>
</evidence>
<keyword evidence="2" id="KW-0812">Transmembrane</keyword>
<proteinExistence type="inferred from homology"/>
<evidence type="ECO:0000313" key="4">
    <source>
        <dbReference type="EMBL" id="CAE8676975.1"/>
    </source>
</evidence>
<dbReference type="Proteomes" id="UP000626109">
    <property type="component" value="Unassembled WGS sequence"/>
</dbReference>
<sequence length="431" mass="46728">MTDKQIAWSANFYVFCVAYAVGTATAVTSFDFENFVLNEKLMSIGTGCLFVVIVLFSFVSGSVIGILGPKKGMMLALALLTTYFVGYAAAGFVGEESPLQWPFFMISAVGCGTSVSLLGAGLGPWVDRTAVILCQEDEELNLSEVTALLMANFSVILYGLQATFMLILAALQGFLHLSYPVIIVIYGCVSATAVLIMTGVREPPEPEGERQGTRSCKDQGRITLRHYRDPRVLLLAMVPLTVGLVSAWKQTSITGILKETIGENQLGVVSLIEAGTAIFFTKVFEKVIRCVGTNPVILIGTVFFFAMTLLSLFTNLAHDGWWIAVFFVLAGLGNAVYDTAARVIFLDHFPGKRAAVAFAGMNMQQFIGSAVFYFMGAGGMDREVKSKIQTVCTMVLAALIMPCLFLADKLKQKTVDDSSDEELESSDDEHL</sequence>
<dbReference type="InterPro" id="IPR051951">
    <property type="entry name" value="UNC-93_regulatory"/>
</dbReference>
<dbReference type="SUPFAM" id="SSF103473">
    <property type="entry name" value="MFS general substrate transporter"/>
    <property type="match status" value="1"/>
</dbReference>
<evidence type="ECO:0000313" key="5">
    <source>
        <dbReference type="Proteomes" id="UP000654075"/>
    </source>
</evidence>
<dbReference type="EMBL" id="CAJNNW010025358">
    <property type="protein sequence ID" value="CAE8676975.1"/>
    <property type="molecule type" value="Genomic_DNA"/>
</dbReference>
<dbReference type="Gene3D" id="1.20.1250.20">
    <property type="entry name" value="MFS general substrate transporter like domains"/>
    <property type="match status" value="1"/>
</dbReference>
<dbReference type="InterPro" id="IPR036259">
    <property type="entry name" value="MFS_trans_sf"/>
</dbReference>
<feature type="transmembrane region" description="Helical" evidence="2">
    <location>
        <begin position="388"/>
        <end position="407"/>
    </location>
</feature>
<reference evidence="3" key="1">
    <citation type="submission" date="2021-02" db="EMBL/GenBank/DDBJ databases">
        <authorList>
            <person name="Dougan E. K."/>
            <person name="Rhodes N."/>
            <person name="Thang M."/>
            <person name="Chan C."/>
        </authorList>
    </citation>
    <scope>NUCLEOTIDE SEQUENCE</scope>
</reference>
<dbReference type="Proteomes" id="UP000654075">
    <property type="component" value="Unassembled WGS sequence"/>
</dbReference>
<dbReference type="EMBL" id="CAJNNV010003211">
    <property type="protein sequence ID" value="CAE8588564.1"/>
    <property type="molecule type" value="Genomic_DNA"/>
</dbReference>
<dbReference type="PANTHER" id="PTHR19444:SF13">
    <property type="entry name" value="PROTEIN UNC-93 HOMOLOG A"/>
    <property type="match status" value="1"/>
</dbReference>
<gene>
    <name evidence="3" type="ORF">PGLA1383_LOCUS7361</name>
    <name evidence="4" type="ORF">PGLA2088_LOCUS20128</name>
</gene>
<organism evidence="3 5">
    <name type="scientific">Polarella glacialis</name>
    <name type="common">Dinoflagellate</name>
    <dbReference type="NCBI Taxonomy" id="89957"/>
    <lineage>
        <taxon>Eukaryota</taxon>
        <taxon>Sar</taxon>
        <taxon>Alveolata</taxon>
        <taxon>Dinophyceae</taxon>
        <taxon>Suessiales</taxon>
        <taxon>Suessiaceae</taxon>
        <taxon>Polarella</taxon>
    </lineage>
</organism>